<reference evidence="1" key="1">
    <citation type="journal article" date="2023" name="PLoS Negl. Trop. Dis.">
        <title>A genome sequence for Biomphalaria pfeifferi, the major vector snail for the human-infecting parasite Schistosoma mansoni.</title>
        <authorList>
            <person name="Bu L."/>
            <person name="Lu L."/>
            <person name="Laidemitt M.R."/>
            <person name="Zhang S.M."/>
            <person name="Mutuku M."/>
            <person name="Mkoji G."/>
            <person name="Steinauer M."/>
            <person name="Loker E.S."/>
        </authorList>
    </citation>
    <scope>NUCLEOTIDE SEQUENCE</scope>
    <source>
        <strain evidence="1">KasaAsao</strain>
    </source>
</reference>
<accession>A0AAD8CA32</accession>
<dbReference type="AlphaFoldDB" id="A0AAD8CA32"/>
<reference evidence="1" key="2">
    <citation type="submission" date="2023-04" db="EMBL/GenBank/DDBJ databases">
        <authorList>
            <person name="Bu L."/>
            <person name="Lu L."/>
            <person name="Laidemitt M.R."/>
            <person name="Zhang S.M."/>
            <person name="Mutuku M."/>
            <person name="Mkoji G."/>
            <person name="Steinauer M."/>
            <person name="Loker E.S."/>
        </authorList>
    </citation>
    <scope>NUCLEOTIDE SEQUENCE</scope>
    <source>
        <strain evidence="1">KasaAsao</strain>
        <tissue evidence="1">Whole Snail</tissue>
    </source>
</reference>
<dbReference type="EMBL" id="JASAOG010000003">
    <property type="protein sequence ID" value="KAK0069160.1"/>
    <property type="molecule type" value="Genomic_DNA"/>
</dbReference>
<name>A0AAD8CA32_BIOPF</name>
<feature type="non-terminal residue" evidence="1">
    <location>
        <position position="52"/>
    </location>
</feature>
<dbReference type="Proteomes" id="UP001233172">
    <property type="component" value="Unassembled WGS sequence"/>
</dbReference>
<keyword evidence="2" id="KW-1185">Reference proteome</keyword>
<organism evidence="1 2">
    <name type="scientific">Biomphalaria pfeifferi</name>
    <name type="common">Bloodfluke planorb</name>
    <name type="synonym">Freshwater snail</name>
    <dbReference type="NCBI Taxonomy" id="112525"/>
    <lineage>
        <taxon>Eukaryota</taxon>
        <taxon>Metazoa</taxon>
        <taxon>Spiralia</taxon>
        <taxon>Lophotrochozoa</taxon>
        <taxon>Mollusca</taxon>
        <taxon>Gastropoda</taxon>
        <taxon>Heterobranchia</taxon>
        <taxon>Euthyneura</taxon>
        <taxon>Panpulmonata</taxon>
        <taxon>Hygrophila</taxon>
        <taxon>Lymnaeoidea</taxon>
        <taxon>Planorbidae</taxon>
        <taxon>Biomphalaria</taxon>
    </lineage>
</organism>
<protein>
    <submittedName>
        <fullName evidence="1">Uncharacterized protein</fullName>
    </submittedName>
</protein>
<evidence type="ECO:0000313" key="1">
    <source>
        <dbReference type="EMBL" id="KAK0069160.1"/>
    </source>
</evidence>
<gene>
    <name evidence="1" type="ORF">Bpfe_001342</name>
</gene>
<comment type="caution">
    <text evidence="1">The sequence shown here is derived from an EMBL/GenBank/DDBJ whole genome shotgun (WGS) entry which is preliminary data.</text>
</comment>
<sequence length="52" mass="5766">MVFSVCYGQVWSAQCAMVKYGLLSVLWSSMVCSVCYGQVWSAQCAMVKYGLL</sequence>
<proteinExistence type="predicted"/>
<evidence type="ECO:0000313" key="2">
    <source>
        <dbReference type="Proteomes" id="UP001233172"/>
    </source>
</evidence>